<dbReference type="SUPFAM" id="SSF55186">
    <property type="entry name" value="ThrRS/AlaRS common domain"/>
    <property type="match status" value="1"/>
</dbReference>
<evidence type="ECO:0000256" key="3">
    <source>
        <dbReference type="ARBA" id="ARBA00022723"/>
    </source>
</evidence>
<dbReference type="SMART" id="SM00863">
    <property type="entry name" value="tRNA_SAD"/>
    <property type="match status" value="1"/>
</dbReference>
<comment type="caution">
    <text evidence="7">The sequence shown here is derived from an EMBL/GenBank/DDBJ whole genome shotgun (WGS) entry which is preliminary data.</text>
</comment>
<dbReference type="GO" id="GO:0005524">
    <property type="term" value="F:ATP binding"/>
    <property type="evidence" value="ECO:0007669"/>
    <property type="project" value="InterPro"/>
</dbReference>
<keyword evidence="3" id="KW-0479">Metal-binding</keyword>
<keyword evidence="5" id="KW-0175">Coiled coil</keyword>
<gene>
    <name evidence="7" type="primary">alaS_2</name>
    <name evidence="7" type="ORF">CLLU_31010</name>
</gene>
<dbReference type="Pfam" id="PF07973">
    <property type="entry name" value="tRNA_SAD"/>
    <property type="match status" value="1"/>
</dbReference>
<feature type="domain" description="Alanyl-transfer RNA synthetases family profile" evidence="6">
    <location>
        <begin position="1"/>
        <end position="236"/>
    </location>
</feature>
<protein>
    <submittedName>
        <fullName evidence="7">Alanine--tRNA ligase</fullName>
        <ecNumber evidence="7">6.1.1.7</ecNumber>
    </submittedName>
</protein>
<dbReference type="EMBL" id="PVXP01000068">
    <property type="protein sequence ID" value="PRR81544.1"/>
    <property type="molecule type" value="Genomic_DNA"/>
</dbReference>
<dbReference type="SUPFAM" id="SSF50447">
    <property type="entry name" value="Translation proteins"/>
    <property type="match status" value="1"/>
</dbReference>
<proteinExistence type="predicted"/>
<reference evidence="7 8" key="1">
    <citation type="submission" date="2018-03" db="EMBL/GenBank/DDBJ databases">
        <title>Genome sequence of Clostridium luticellarii DSM 29923.</title>
        <authorList>
            <person name="Poehlein A."/>
            <person name="Daniel R."/>
        </authorList>
    </citation>
    <scope>NUCLEOTIDE SEQUENCE [LARGE SCALE GENOMIC DNA]</scope>
    <source>
        <strain evidence="7 8">DSM 29923</strain>
    </source>
</reference>
<evidence type="ECO:0000256" key="5">
    <source>
        <dbReference type="SAM" id="Coils"/>
    </source>
</evidence>
<evidence type="ECO:0000256" key="2">
    <source>
        <dbReference type="ARBA" id="ARBA00004496"/>
    </source>
</evidence>
<dbReference type="InterPro" id="IPR012947">
    <property type="entry name" value="tRNA_SAD"/>
</dbReference>
<dbReference type="PANTHER" id="PTHR43462">
    <property type="entry name" value="ALANYL-TRNA EDITING PROTEIN"/>
    <property type="match status" value="1"/>
</dbReference>
<dbReference type="InterPro" id="IPR018163">
    <property type="entry name" value="Thr/Ala-tRNA-synth_IIc_edit"/>
</dbReference>
<dbReference type="PROSITE" id="PS50860">
    <property type="entry name" value="AA_TRNA_LIGASE_II_ALA"/>
    <property type="match status" value="1"/>
</dbReference>
<dbReference type="GO" id="GO:0006419">
    <property type="term" value="P:alanyl-tRNA aminoacylation"/>
    <property type="evidence" value="ECO:0007669"/>
    <property type="project" value="InterPro"/>
</dbReference>
<dbReference type="Proteomes" id="UP000237798">
    <property type="component" value="Unassembled WGS sequence"/>
</dbReference>
<dbReference type="GO" id="GO:0004813">
    <property type="term" value="F:alanine-tRNA ligase activity"/>
    <property type="evidence" value="ECO:0007669"/>
    <property type="project" value="UniProtKB-EC"/>
</dbReference>
<evidence type="ECO:0000313" key="7">
    <source>
        <dbReference type="EMBL" id="PRR81544.1"/>
    </source>
</evidence>
<comment type="subcellular location">
    <subcellularLocation>
        <location evidence="2">Cytoplasm</location>
    </subcellularLocation>
</comment>
<dbReference type="Gene3D" id="3.30.980.10">
    <property type="entry name" value="Threonyl-trna Synthetase, Chain A, domain 2"/>
    <property type="match status" value="1"/>
</dbReference>
<dbReference type="AlphaFoldDB" id="A0A2T0BCC9"/>
<evidence type="ECO:0000256" key="1">
    <source>
        <dbReference type="ARBA" id="ARBA00001947"/>
    </source>
</evidence>
<dbReference type="InterPro" id="IPR009000">
    <property type="entry name" value="Transl_B-barrel_sf"/>
</dbReference>
<dbReference type="InterPro" id="IPR018165">
    <property type="entry name" value="Ala-tRNA-synth_IIc_core"/>
</dbReference>
<dbReference type="PANTHER" id="PTHR43462:SF1">
    <property type="entry name" value="ALANYL-TRNA EDITING PROTEIN AARSD1"/>
    <property type="match status" value="1"/>
</dbReference>
<keyword evidence="7" id="KW-0436">Ligase</keyword>
<dbReference type="InterPro" id="IPR018164">
    <property type="entry name" value="Ala-tRNA-synth_IIc_N"/>
</dbReference>
<name>A0A2T0BCC9_9CLOT</name>
<organism evidence="7 8">
    <name type="scientific">Clostridium luticellarii</name>
    <dbReference type="NCBI Taxonomy" id="1691940"/>
    <lineage>
        <taxon>Bacteria</taxon>
        <taxon>Bacillati</taxon>
        <taxon>Bacillota</taxon>
        <taxon>Clostridia</taxon>
        <taxon>Eubacteriales</taxon>
        <taxon>Clostridiaceae</taxon>
        <taxon>Clostridium</taxon>
    </lineage>
</organism>
<dbReference type="GO" id="GO:0003676">
    <property type="term" value="F:nucleic acid binding"/>
    <property type="evidence" value="ECO:0007669"/>
    <property type="project" value="InterPro"/>
</dbReference>
<keyword evidence="8" id="KW-1185">Reference proteome</keyword>
<dbReference type="InterPro" id="IPR051335">
    <property type="entry name" value="Alanyl-tRNA_Editing_Enzymes"/>
</dbReference>
<evidence type="ECO:0000313" key="8">
    <source>
        <dbReference type="Proteomes" id="UP000237798"/>
    </source>
</evidence>
<dbReference type="Gene3D" id="3.10.310.40">
    <property type="match status" value="1"/>
</dbReference>
<evidence type="ECO:0000256" key="4">
    <source>
        <dbReference type="ARBA" id="ARBA00022833"/>
    </source>
</evidence>
<dbReference type="GO" id="GO:0005737">
    <property type="term" value="C:cytoplasm"/>
    <property type="evidence" value="ECO:0007669"/>
    <property type="project" value="UniProtKB-SubCell"/>
</dbReference>
<sequence>MTEKLFYENAYLKECRSKIVDILEENGRIKVVLDKTIFYPEGGGQPSDTGTIDDLKVSYVYEDNGIIYHCMEDRPKNKNVICKVDFKKRFDYMQQHSGEHLLSGAIFTLFNGNNRGFHLGKDYVTIDIDIEHMDQRMVKRIENLVNEYICRNSTIETHMVSKSESKKFPLRKPVKNGLKNIRIVQVPNMDCCACCGIHVSMTGEIGILKILKVERYKKMTRIYFKCGSRALEDFQEEHRIIMDLSRDFSVDTCHIEDSINSERNEIKDLLVENKHMRQVLAREEAKNIMENNSSNIILKGYDRKKFDQIKLIASIISKEESKKCILILYSTLDNRVLFANNLNVEINCGKLFKDNIKDFDGKGGGNVHQAQGAFSVKDDVIKFSNFLYSSVVSTVS</sequence>
<dbReference type="Gene3D" id="2.40.30.130">
    <property type="match status" value="1"/>
</dbReference>
<dbReference type="GO" id="GO:0046872">
    <property type="term" value="F:metal ion binding"/>
    <property type="evidence" value="ECO:0007669"/>
    <property type="project" value="UniProtKB-KW"/>
</dbReference>
<evidence type="ECO:0000259" key="6">
    <source>
        <dbReference type="PROSITE" id="PS50860"/>
    </source>
</evidence>
<keyword evidence="4" id="KW-0862">Zinc</keyword>
<dbReference type="EC" id="6.1.1.7" evidence="7"/>
<comment type="cofactor">
    <cofactor evidence="1">
        <name>Zn(2+)</name>
        <dbReference type="ChEBI" id="CHEBI:29105"/>
    </cofactor>
</comment>
<accession>A0A2T0BCC9</accession>
<feature type="coiled-coil region" evidence="5">
    <location>
        <begin position="259"/>
        <end position="286"/>
    </location>
</feature>
<dbReference type="Pfam" id="PF01411">
    <property type="entry name" value="tRNA-synt_2c"/>
    <property type="match status" value="1"/>
</dbReference>
<dbReference type="GO" id="GO:0002161">
    <property type="term" value="F:aminoacyl-tRNA deacylase activity"/>
    <property type="evidence" value="ECO:0007669"/>
    <property type="project" value="UniProtKB-ARBA"/>
</dbReference>